<evidence type="ECO:0000313" key="2">
    <source>
        <dbReference type="Proteomes" id="UP000765509"/>
    </source>
</evidence>
<organism evidence="1 2">
    <name type="scientific">Austropuccinia psidii MF-1</name>
    <dbReference type="NCBI Taxonomy" id="1389203"/>
    <lineage>
        <taxon>Eukaryota</taxon>
        <taxon>Fungi</taxon>
        <taxon>Dikarya</taxon>
        <taxon>Basidiomycota</taxon>
        <taxon>Pucciniomycotina</taxon>
        <taxon>Pucciniomycetes</taxon>
        <taxon>Pucciniales</taxon>
        <taxon>Sphaerophragmiaceae</taxon>
        <taxon>Austropuccinia</taxon>
    </lineage>
</organism>
<name>A0A9Q3BFW9_9BASI</name>
<sequence length="119" mass="13582">MWQHTATHLSTGMMRQAPIIFLKHDSNLPYFTNQHIKLTHKNIHNKLTAPKEDPMAKMIQNELPSASPSHPSPLSLMLNKEELLKIHQTRKTILTLPNPPWAKPLALINNISLTKEKAK</sequence>
<reference evidence="1" key="1">
    <citation type="submission" date="2021-03" db="EMBL/GenBank/DDBJ databases">
        <title>Draft genome sequence of rust myrtle Austropuccinia psidii MF-1, a brazilian biotype.</title>
        <authorList>
            <person name="Quecine M.C."/>
            <person name="Pachon D.M.R."/>
            <person name="Bonatelli M.L."/>
            <person name="Correr F.H."/>
            <person name="Franceschini L.M."/>
            <person name="Leite T.F."/>
            <person name="Margarido G.R.A."/>
            <person name="Almeida C.A."/>
            <person name="Ferrarezi J.A."/>
            <person name="Labate C.A."/>
        </authorList>
    </citation>
    <scope>NUCLEOTIDE SEQUENCE</scope>
    <source>
        <strain evidence="1">MF-1</strain>
    </source>
</reference>
<dbReference type="EMBL" id="AVOT02000913">
    <property type="protein sequence ID" value="MBW0464911.1"/>
    <property type="molecule type" value="Genomic_DNA"/>
</dbReference>
<comment type="caution">
    <text evidence="1">The sequence shown here is derived from an EMBL/GenBank/DDBJ whole genome shotgun (WGS) entry which is preliminary data.</text>
</comment>
<protein>
    <submittedName>
        <fullName evidence="1">Uncharacterized protein</fullName>
    </submittedName>
</protein>
<gene>
    <name evidence="1" type="ORF">O181_004626</name>
</gene>
<proteinExistence type="predicted"/>
<keyword evidence="2" id="KW-1185">Reference proteome</keyword>
<dbReference type="AlphaFoldDB" id="A0A9Q3BFW9"/>
<dbReference type="Proteomes" id="UP000765509">
    <property type="component" value="Unassembled WGS sequence"/>
</dbReference>
<dbReference type="OrthoDB" id="421040at2759"/>
<evidence type="ECO:0000313" key="1">
    <source>
        <dbReference type="EMBL" id="MBW0464911.1"/>
    </source>
</evidence>
<accession>A0A9Q3BFW9</accession>